<dbReference type="OrthoDB" id="3915838at2759"/>
<dbReference type="EMBL" id="MU006787">
    <property type="protein sequence ID" value="KAF2639181.1"/>
    <property type="molecule type" value="Genomic_DNA"/>
</dbReference>
<sequence length="232" mass="25640">MLTAIHMMLPLCAIVLAFYARAVTVKVLPLGDSITWGYQGSEPHSSNGYRKQLKDRLFSSGISTDFIGTQSSGPMEDNENEGHPGWTIRQIQSGSENALKLDPDVVLLHAGTNDLNKAETEDEPYSGAPARLRSLIDAVFQAKPNVTVLVARITLTNNGNTNRRIFRFNVEVQKIVDEMRGNGRKIMVADQGWVKEGDLGDGLHPNGQGYIHMGNIWYDAFIAARNQGWIET</sequence>
<evidence type="ECO:0000259" key="2">
    <source>
        <dbReference type="Pfam" id="PF13472"/>
    </source>
</evidence>
<feature type="chain" id="PRO_5025497176" evidence="1">
    <location>
        <begin position="23"/>
        <end position="232"/>
    </location>
</feature>
<dbReference type="CDD" id="cd01833">
    <property type="entry name" value="XynB_like"/>
    <property type="match status" value="1"/>
</dbReference>
<dbReference type="PANTHER" id="PTHR30383">
    <property type="entry name" value="THIOESTERASE 1/PROTEASE 1/LYSOPHOSPHOLIPASE L1"/>
    <property type="match status" value="1"/>
</dbReference>
<dbReference type="InterPro" id="IPR013830">
    <property type="entry name" value="SGNH_hydro"/>
</dbReference>
<dbReference type="SUPFAM" id="SSF52266">
    <property type="entry name" value="SGNH hydrolase"/>
    <property type="match status" value="1"/>
</dbReference>
<gene>
    <name evidence="3" type="ORF">P280DRAFT_499456</name>
</gene>
<dbReference type="InterPro" id="IPR036514">
    <property type="entry name" value="SGNH_hydro_sf"/>
</dbReference>
<evidence type="ECO:0000313" key="3">
    <source>
        <dbReference type="EMBL" id="KAF2639181.1"/>
    </source>
</evidence>
<dbReference type="Proteomes" id="UP000799753">
    <property type="component" value="Unassembled WGS sequence"/>
</dbReference>
<keyword evidence="1" id="KW-0732">Signal</keyword>
<protein>
    <submittedName>
        <fullName evidence="3">SGNH hydrolase</fullName>
    </submittedName>
</protein>
<dbReference type="Pfam" id="PF13472">
    <property type="entry name" value="Lipase_GDSL_2"/>
    <property type="match status" value="1"/>
</dbReference>
<organism evidence="3 4">
    <name type="scientific">Massarina eburnea CBS 473.64</name>
    <dbReference type="NCBI Taxonomy" id="1395130"/>
    <lineage>
        <taxon>Eukaryota</taxon>
        <taxon>Fungi</taxon>
        <taxon>Dikarya</taxon>
        <taxon>Ascomycota</taxon>
        <taxon>Pezizomycotina</taxon>
        <taxon>Dothideomycetes</taxon>
        <taxon>Pleosporomycetidae</taxon>
        <taxon>Pleosporales</taxon>
        <taxon>Massarineae</taxon>
        <taxon>Massarinaceae</taxon>
        <taxon>Massarina</taxon>
    </lineage>
</organism>
<dbReference type="AlphaFoldDB" id="A0A6A6RWN9"/>
<dbReference type="GO" id="GO:0004622">
    <property type="term" value="F:phosphatidylcholine lysophospholipase activity"/>
    <property type="evidence" value="ECO:0007669"/>
    <property type="project" value="TreeGrafter"/>
</dbReference>
<accession>A0A6A6RWN9</accession>
<dbReference type="InterPro" id="IPR051532">
    <property type="entry name" value="Ester_Hydrolysis_Enzymes"/>
</dbReference>
<feature type="signal peptide" evidence="1">
    <location>
        <begin position="1"/>
        <end position="22"/>
    </location>
</feature>
<proteinExistence type="predicted"/>
<reference evidence="3" key="1">
    <citation type="journal article" date="2020" name="Stud. Mycol.">
        <title>101 Dothideomycetes genomes: a test case for predicting lifestyles and emergence of pathogens.</title>
        <authorList>
            <person name="Haridas S."/>
            <person name="Albert R."/>
            <person name="Binder M."/>
            <person name="Bloem J."/>
            <person name="Labutti K."/>
            <person name="Salamov A."/>
            <person name="Andreopoulos B."/>
            <person name="Baker S."/>
            <person name="Barry K."/>
            <person name="Bills G."/>
            <person name="Bluhm B."/>
            <person name="Cannon C."/>
            <person name="Castanera R."/>
            <person name="Culley D."/>
            <person name="Daum C."/>
            <person name="Ezra D."/>
            <person name="Gonzalez J."/>
            <person name="Henrissat B."/>
            <person name="Kuo A."/>
            <person name="Liang C."/>
            <person name="Lipzen A."/>
            <person name="Lutzoni F."/>
            <person name="Magnuson J."/>
            <person name="Mondo S."/>
            <person name="Nolan M."/>
            <person name="Ohm R."/>
            <person name="Pangilinan J."/>
            <person name="Park H.-J."/>
            <person name="Ramirez L."/>
            <person name="Alfaro M."/>
            <person name="Sun H."/>
            <person name="Tritt A."/>
            <person name="Yoshinaga Y."/>
            <person name="Zwiers L.-H."/>
            <person name="Turgeon B."/>
            <person name="Goodwin S."/>
            <person name="Spatafora J."/>
            <person name="Crous P."/>
            <person name="Grigoriev I."/>
        </authorList>
    </citation>
    <scope>NUCLEOTIDE SEQUENCE</scope>
    <source>
        <strain evidence="3">CBS 473.64</strain>
    </source>
</reference>
<keyword evidence="3" id="KW-0378">Hydrolase</keyword>
<feature type="domain" description="SGNH hydrolase-type esterase" evidence="2">
    <location>
        <begin position="30"/>
        <end position="210"/>
    </location>
</feature>
<evidence type="ECO:0000256" key="1">
    <source>
        <dbReference type="SAM" id="SignalP"/>
    </source>
</evidence>
<evidence type="ECO:0000313" key="4">
    <source>
        <dbReference type="Proteomes" id="UP000799753"/>
    </source>
</evidence>
<dbReference type="PANTHER" id="PTHR30383:SF5">
    <property type="entry name" value="SGNH HYDROLASE-TYPE ESTERASE DOMAIN-CONTAINING PROTEIN"/>
    <property type="match status" value="1"/>
</dbReference>
<keyword evidence="4" id="KW-1185">Reference proteome</keyword>
<name>A0A6A6RWN9_9PLEO</name>
<dbReference type="Gene3D" id="3.40.50.1110">
    <property type="entry name" value="SGNH hydrolase"/>
    <property type="match status" value="1"/>
</dbReference>